<evidence type="ECO:0000313" key="7">
    <source>
        <dbReference type="Proteomes" id="UP000193083"/>
    </source>
</evidence>
<name>A0A1X7PQV3_9HYPH</name>
<dbReference type="InterPro" id="IPR000914">
    <property type="entry name" value="SBP_5_dom"/>
</dbReference>
<keyword evidence="3 4" id="KW-0732">Signal</keyword>
<accession>A0A1X7PQV3</accession>
<dbReference type="PANTHER" id="PTHR30290:SF38">
    <property type="entry name" value="D,D-DIPEPTIDE-BINDING PERIPLASMIC PROTEIN DDPA-RELATED"/>
    <property type="match status" value="1"/>
</dbReference>
<comment type="subcellular location">
    <subcellularLocation>
        <location evidence="1">Periplasm</location>
    </subcellularLocation>
</comment>
<dbReference type="GO" id="GO:1904680">
    <property type="term" value="F:peptide transmembrane transporter activity"/>
    <property type="evidence" value="ECO:0007669"/>
    <property type="project" value="TreeGrafter"/>
</dbReference>
<sequence length="511" mass="55418">MHLKLIAATLAAMSLTAAASHAQEKPLRIALHSDVASIEPGVNRDGNSDMVLAHVVEGLVAFGDDLSVKPMLAESWTVSQDGKAYDFKLREGVAFHDGTPLTGKIVSWNFERYLDPASNFQCRGRYDGSIGPAIESVEATGEHSVRVTFSSAAPNFLITMATVQCTPWIIAPSSLDAAGKFQKPVGTGPYVFAGQEQGRYLDLTRFANYAALPGDRDGYAGNKTSSIETLRFMTVPDASTRSNGIQAGEIDVIDEVEPSLVDSLKARGLTVDITPTPATMVLQLQTRKIEDVRIRQAIAHALDLPQLTAALGGDLFHPNPSLLADGTYYYDNSAAAWPQPDLAKAKALLAEAGYDGRPISILVANRQNRVQVATIIQAMLGQAGINTTLDVRDWATQLDYYRRGDYELAVFAYSARLDPLLSFQSMIGSKDEEPTRMWESKEAEALLAKVSVLSDPQARKPIFSELNALMGKDVPILGLFNLTVVTALGADIEGYKGWPAGMHRFWGVTRK</sequence>
<evidence type="ECO:0000256" key="2">
    <source>
        <dbReference type="ARBA" id="ARBA00005695"/>
    </source>
</evidence>
<dbReference type="Pfam" id="PF00496">
    <property type="entry name" value="SBP_bac_5"/>
    <property type="match status" value="1"/>
</dbReference>
<feature type="signal peptide" evidence="4">
    <location>
        <begin position="1"/>
        <end position="22"/>
    </location>
</feature>
<dbReference type="InterPro" id="IPR039424">
    <property type="entry name" value="SBP_5"/>
</dbReference>
<evidence type="ECO:0000313" key="6">
    <source>
        <dbReference type="EMBL" id="SMH53752.1"/>
    </source>
</evidence>
<feature type="chain" id="PRO_5012507827" evidence="4">
    <location>
        <begin position="23"/>
        <end position="511"/>
    </location>
</feature>
<organism evidence="6 7">
    <name type="scientific">Mesorhizobium australicum</name>
    <dbReference type="NCBI Taxonomy" id="536018"/>
    <lineage>
        <taxon>Bacteria</taxon>
        <taxon>Pseudomonadati</taxon>
        <taxon>Pseudomonadota</taxon>
        <taxon>Alphaproteobacteria</taxon>
        <taxon>Hyphomicrobiales</taxon>
        <taxon>Phyllobacteriaceae</taxon>
        <taxon>Mesorhizobium</taxon>
    </lineage>
</organism>
<dbReference type="PIRSF" id="PIRSF002741">
    <property type="entry name" value="MppA"/>
    <property type="match status" value="1"/>
</dbReference>
<protein>
    <submittedName>
        <fullName evidence="6">Peptide/nickel transport system substrate-binding protein</fullName>
    </submittedName>
</protein>
<dbReference type="Gene3D" id="3.10.105.10">
    <property type="entry name" value="Dipeptide-binding Protein, Domain 3"/>
    <property type="match status" value="1"/>
</dbReference>
<dbReference type="EMBL" id="FXBL01000004">
    <property type="protein sequence ID" value="SMH53752.1"/>
    <property type="molecule type" value="Genomic_DNA"/>
</dbReference>
<dbReference type="Gene3D" id="3.90.76.10">
    <property type="entry name" value="Dipeptide-binding Protein, Domain 1"/>
    <property type="match status" value="1"/>
</dbReference>
<dbReference type="Gene3D" id="3.40.190.10">
    <property type="entry name" value="Periplasmic binding protein-like II"/>
    <property type="match status" value="1"/>
</dbReference>
<dbReference type="RefSeq" id="WP_244561834.1">
    <property type="nucleotide sequence ID" value="NZ_FXBL01000004.1"/>
</dbReference>
<evidence type="ECO:0000256" key="1">
    <source>
        <dbReference type="ARBA" id="ARBA00004418"/>
    </source>
</evidence>
<keyword evidence="7" id="KW-1185">Reference proteome</keyword>
<evidence type="ECO:0000259" key="5">
    <source>
        <dbReference type="Pfam" id="PF00496"/>
    </source>
</evidence>
<dbReference type="PANTHER" id="PTHR30290">
    <property type="entry name" value="PERIPLASMIC BINDING COMPONENT OF ABC TRANSPORTER"/>
    <property type="match status" value="1"/>
</dbReference>
<evidence type="ECO:0000256" key="3">
    <source>
        <dbReference type="ARBA" id="ARBA00022729"/>
    </source>
</evidence>
<reference evidence="6 7" key="1">
    <citation type="submission" date="2017-04" db="EMBL/GenBank/DDBJ databases">
        <authorList>
            <person name="Afonso C.L."/>
            <person name="Miller P.J."/>
            <person name="Scott M.A."/>
            <person name="Spackman E."/>
            <person name="Goraichik I."/>
            <person name="Dimitrov K.M."/>
            <person name="Suarez D.L."/>
            <person name="Swayne D.E."/>
        </authorList>
    </citation>
    <scope>NUCLEOTIDE SEQUENCE [LARGE SCALE GENOMIC DNA]</scope>
    <source>
        <strain evidence="6 7">B5P</strain>
    </source>
</reference>
<dbReference type="GO" id="GO:0030288">
    <property type="term" value="C:outer membrane-bounded periplasmic space"/>
    <property type="evidence" value="ECO:0007669"/>
    <property type="project" value="UniProtKB-ARBA"/>
</dbReference>
<feature type="domain" description="Solute-binding protein family 5" evidence="5">
    <location>
        <begin position="68"/>
        <end position="430"/>
    </location>
</feature>
<dbReference type="GO" id="GO:0015833">
    <property type="term" value="P:peptide transport"/>
    <property type="evidence" value="ECO:0007669"/>
    <property type="project" value="TreeGrafter"/>
</dbReference>
<dbReference type="Proteomes" id="UP000193083">
    <property type="component" value="Unassembled WGS sequence"/>
</dbReference>
<proteinExistence type="inferred from homology"/>
<evidence type="ECO:0000256" key="4">
    <source>
        <dbReference type="SAM" id="SignalP"/>
    </source>
</evidence>
<dbReference type="GO" id="GO:0043190">
    <property type="term" value="C:ATP-binding cassette (ABC) transporter complex"/>
    <property type="evidence" value="ECO:0007669"/>
    <property type="project" value="InterPro"/>
</dbReference>
<dbReference type="SUPFAM" id="SSF53850">
    <property type="entry name" value="Periplasmic binding protein-like II"/>
    <property type="match status" value="1"/>
</dbReference>
<gene>
    <name evidence="6" type="ORF">SAMN02982922_4923</name>
</gene>
<dbReference type="InterPro" id="IPR030678">
    <property type="entry name" value="Peptide/Ni-bd"/>
</dbReference>
<comment type="similarity">
    <text evidence="2">Belongs to the bacterial solute-binding protein 5 family.</text>
</comment>
<dbReference type="AlphaFoldDB" id="A0A1X7PQV3"/>